<protein>
    <submittedName>
        <fullName evidence="1">Uncharacterized protein</fullName>
    </submittedName>
</protein>
<accession>A0AAN8UP10</accession>
<name>A0AAN8UP10_9MAGN</name>
<proteinExistence type="predicted"/>
<dbReference type="EMBL" id="JBAMMX010000023">
    <property type="protein sequence ID" value="KAK6917709.1"/>
    <property type="molecule type" value="Genomic_DNA"/>
</dbReference>
<reference evidence="1 2" key="1">
    <citation type="submission" date="2023-12" db="EMBL/GenBank/DDBJ databases">
        <title>A high-quality genome assembly for Dillenia turbinata (Dilleniales).</title>
        <authorList>
            <person name="Chanderbali A."/>
        </authorList>
    </citation>
    <scope>NUCLEOTIDE SEQUENCE [LARGE SCALE GENOMIC DNA]</scope>
    <source>
        <strain evidence="1">LSX21</strain>
        <tissue evidence="1">Leaf</tissue>
    </source>
</reference>
<evidence type="ECO:0000313" key="1">
    <source>
        <dbReference type="EMBL" id="KAK6917709.1"/>
    </source>
</evidence>
<dbReference type="AlphaFoldDB" id="A0AAN8UP10"/>
<comment type="caution">
    <text evidence="1">The sequence shown here is derived from an EMBL/GenBank/DDBJ whole genome shotgun (WGS) entry which is preliminary data.</text>
</comment>
<sequence>MSSEQFISLRKRRCLKGFELSQRLGYLVIEELSVALDQVLKMKEKEKKKMVKEKSFWQERERTKKSLMGE</sequence>
<evidence type="ECO:0000313" key="2">
    <source>
        <dbReference type="Proteomes" id="UP001370490"/>
    </source>
</evidence>
<dbReference type="Proteomes" id="UP001370490">
    <property type="component" value="Unassembled WGS sequence"/>
</dbReference>
<keyword evidence="2" id="KW-1185">Reference proteome</keyword>
<gene>
    <name evidence="1" type="ORF">RJ641_018460</name>
</gene>
<organism evidence="1 2">
    <name type="scientific">Dillenia turbinata</name>
    <dbReference type="NCBI Taxonomy" id="194707"/>
    <lineage>
        <taxon>Eukaryota</taxon>
        <taxon>Viridiplantae</taxon>
        <taxon>Streptophyta</taxon>
        <taxon>Embryophyta</taxon>
        <taxon>Tracheophyta</taxon>
        <taxon>Spermatophyta</taxon>
        <taxon>Magnoliopsida</taxon>
        <taxon>eudicotyledons</taxon>
        <taxon>Gunneridae</taxon>
        <taxon>Pentapetalae</taxon>
        <taxon>Dilleniales</taxon>
        <taxon>Dilleniaceae</taxon>
        <taxon>Dillenia</taxon>
    </lineage>
</organism>